<dbReference type="SMART" id="SM00645">
    <property type="entry name" value="Pept_C1"/>
    <property type="match status" value="1"/>
</dbReference>
<dbReference type="OrthoDB" id="640249at2759"/>
<dbReference type="InParanoid" id="A2E6N1"/>
<dbReference type="GO" id="GO:0005615">
    <property type="term" value="C:extracellular space"/>
    <property type="evidence" value="ECO:0000318"/>
    <property type="project" value="GO_Central"/>
</dbReference>
<dbReference type="Pfam" id="PF00112">
    <property type="entry name" value="Peptidase_C1"/>
    <property type="match status" value="1"/>
</dbReference>
<dbReference type="GO" id="GO:0051603">
    <property type="term" value="P:proteolysis involved in protein catabolic process"/>
    <property type="evidence" value="ECO:0000318"/>
    <property type="project" value="GO_Central"/>
</dbReference>
<dbReference type="RefSeq" id="XP_001323959.1">
    <property type="nucleotide sequence ID" value="XM_001323924.1"/>
</dbReference>
<dbReference type="SUPFAM" id="SSF54001">
    <property type="entry name" value="Cysteine proteinases"/>
    <property type="match status" value="1"/>
</dbReference>
<protein>
    <submittedName>
        <fullName evidence="3">Clan CA, family C1, cathepsin B-like cysteine peptidase</fullName>
    </submittedName>
</protein>
<feature type="domain" description="Peptidase C1A papain C-terminal" evidence="2">
    <location>
        <begin position="31"/>
        <end position="250"/>
    </location>
</feature>
<keyword evidence="4" id="KW-1185">Reference proteome</keyword>
<dbReference type="InterPro" id="IPR013128">
    <property type="entry name" value="Peptidase_C1A"/>
</dbReference>
<evidence type="ECO:0000259" key="2">
    <source>
        <dbReference type="SMART" id="SM00645"/>
    </source>
</evidence>
<dbReference type="Gene3D" id="3.90.70.10">
    <property type="entry name" value="Cysteine proteinases"/>
    <property type="match status" value="1"/>
</dbReference>
<dbReference type="SMR" id="A2E6N1"/>
<dbReference type="EMBL" id="DS113314">
    <property type="protein sequence ID" value="EAY11736.1"/>
    <property type="molecule type" value="Genomic_DNA"/>
</dbReference>
<dbReference type="FunFam" id="3.90.70.10:FF:000196">
    <property type="entry name" value="Clan CA, family C1, cathepsin B-like cysteine peptidase"/>
    <property type="match status" value="1"/>
</dbReference>
<evidence type="ECO:0000313" key="4">
    <source>
        <dbReference type="Proteomes" id="UP000001542"/>
    </source>
</evidence>
<dbReference type="VEuPathDB" id="TrichDB:TVAGG3_0817610"/>
<dbReference type="InterPro" id="IPR038765">
    <property type="entry name" value="Papain-like_cys_pep_sf"/>
</dbReference>
<dbReference type="VEuPathDB" id="TrichDB:TVAG_488380"/>
<name>A2E6N1_TRIV3</name>
<dbReference type="OMA" id="MSHRICK"/>
<reference evidence="3" key="2">
    <citation type="journal article" date="2007" name="Science">
        <title>Draft genome sequence of the sexually transmitted pathogen Trichomonas vaginalis.</title>
        <authorList>
            <person name="Carlton J.M."/>
            <person name="Hirt R.P."/>
            <person name="Silva J.C."/>
            <person name="Delcher A.L."/>
            <person name="Schatz M."/>
            <person name="Zhao Q."/>
            <person name="Wortman J.R."/>
            <person name="Bidwell S.L."/>
            <person name="Alsmark U.C.M."/>
            <person name="Besteiro S."/>
            <person name="Sicheritz-Ponten T."/>
            <person name="Noel C.J."/>
            <person name="Dacks J.B."/>
            <person name="Foster P.G."/>
            <person name="Simillion C."/>
            <person name="Van de Peer Y."/>
            <person name="Miranda-Saavedra D."/>
            <person name="Barton G.J."/>
            <person name="Westrop G.D."/>
            <person name="Mueller S."/>
            <person name="Dessi D."/>
            <person name="Fiori P.L."/>
            <person name="Ren Q."/>
            <person name="Paulsen I."/>
            <person name="Zhang H."/>
            <person name="Bastida-Corcuera F.D."/>
            <person name="Simoes-Barbosa A."/>
            <person name="Brown M.T."/>
            <person name="Hayes R.D."/>
            <person name="Mukherjee M."/>
            <person name="Okumura C.Y."/>
            <person name="Schneider R."/>
            <person name="Smith A.J."/>
            <person name="Vanacova S."/>
            <person name="Villalvazo M."/>
            <person name="Haas B.J."/>
            <person name="Pertea M."/>
            <person name="Feldblyum T.V."/>
            <person name="Utterback T.R."/>
            <person name="Shu C.L."/>
            <person name="Osoegawa K."/>
            <person name="de Jong P.J."/>
            <person name="Hrdy I."/>
            <person name="Horvathova L."/>
            <person name="Zubacova Z."/>
            <person name="Dolezal P."/>
            <person name="Malik S.B."/>
            <person name="Logsdon J.M. Jr."/>
            <person name="Henze K."/>
            <person name="Gupta A."/>
            <person name="Wang C.C."/>
            <person name="Dunne R.L."/>
            <person name="Upcroft J.A."/>
            <person name="Upcroft P."/>
            <person name="White O."/>
            <person name="Salzberg S.L."/>
            <person name="Tang P."/>
            <person name="Chiu C.-H."/>
            <person name="Lee Y.-S."/>
            <person name="Embley T.M."/>
            <person name="Coombs G.H."/>
            <person name="Mottram J.C."/>
            <person name="Tachezy J."/>
            <person name="Fraser-Liggett C.M."/>
            <person name="Johnson P.J."/>
        </authorList>
    </citation>
    <scope>NUCLEOTIDE SEQUENCE [LARGE SCALE GENOMIC DNA]</scope>
    <source>
        <strain evidence="3">G3</strain>
    </source>
</reference>
<dbReference type="PANTHER" id="PTHR12411">
    <property type="entry name" value="CYSTEINE PROTEASE FAMILY C1-RELATED"/>
    <property type="match status" value="1"/>
</dbReference>
<reference evidence="3" key="1">
    <citation type="submission" date="2006-10" db="EMBL/GenBank/DDBJ databases">
        <authorList>
            <person name="Amadeo P."/>
            <person name="Zhao Q."/>
            <person name="Wortman J."/>
            <person name="Fraser-Liggett C."/>
            <person name="Carlton J."/>
        </authorList>
    </citation>
    <scope>NUCLEOTIDE SEQUENCE</scope>
    <source>
        <strain evidence="3">G3</strain>
    </source>
</reference>
<sequence length="255" mass="29116">MFFLLFFGVKSRFAFVDESIRSFPEDISIDIPDEYNFLQEYPHCDLGPLTQECGCCYAYGPIKAMSHRICKAKNKKTFLSAQFIVACDLLESGCEGGCSRSVYYFLEQHGVTDEECHPWSNQLNYSSEFCSKCKDGSQATLYKAKIGSTKQITSVQEIKKEIYLHGPVSASVAVTDRLKYYTGGLFEDPPRDYIADRTHTVEIIGWGQEKGIPYWIILNQYGRLWGENGMMRIRMGRDDARVESYVLAAEPMITW</sequence>
<accession>A2E6N1</accession>
<proteinExistence type="inferred from homology"/>
<dbReference type="Proteomes" id="UP000001542">
    <property type="component" value="Unassembled WGS sequence"/>
</dbReference>
<dbReference type="GO" id="GO:0004197">
    <property type="term" value="F:cysteine-type endopeptidase activity"/>
    <property type="evidence" value="ECO:0000318"/>
    <property type="project" value="GO_Central"/>
</dbReference>
<dbReference type="InterPro" id="IPR000668">
    <property type="entry name" value="Peptidase_C1A_C"/>
</dbReference>
<dbReference type="STRING" id="5722.A2E6N1"/>
<dbReference type="eggNOG" id="KOG1543">
    <property type="taxonomic scope" value="Eukaryota"/>
</dbReference>
<organism evidence="3 4">
    <name type="scientific">Trichomonas vaginalis (strain ATCC PRA-98 / G3)</name>
    <dbReference type="NCBI Taxonomy" id="412133"/>
    <lineage>
        <taxon>Eukaryota</taxon>
        <taxon>Metamonada</taxon>
        <taxon>Parabasalia</taxon>
        <taxon>Trichomonadida</taxon>
        <taxon>Trichomonadidae</taxon>
        <taxon>Trichomonas</taxon>
    </lineage>
</organism>
<evidence type="ECO:0000313" key="3">
    <source>
        <dbReference type="EMBL" id="EAY11736.1"/>
    </source>
</evidence>
<dbReference type="KEGG" id="tva:4769694"/>
<dbReference type="GO" id="GO:0005764">
    <property type="term" value="C:lysosome"/>
    <property type="evidence" value="ECO:0000318"/>
    <property type="project" value="GO_Central"/>
</dbReference>
<comment type="similarity">
    <text evidence="1">Belongs to the peptidase C1 family.</text>
</comment>
<evidence type="ECO:0000256" key="1">
    <source>
        <dbReference type="ARBA" id="ARBA00008455"/>
    </source>
</evidence>
<dbReference type="AlphaFoldDB" id="A2E6N1"/>
<gene>
    <name evidence="3" type="ORF">TVAG_488380</name>
</gene>